<accession>A0A1R3IUY1</accession>
<protein>
    <submittedName>
        <fullName evidence="1">3-ketoacyl-CoA synthase 10-like protein</fullName>
    </submittedName>
</protein>
<sequence length="39" mass="4285">MEIGGDALKTNFQQLLFFGTFWVAIIKSKASLSPPCIPD</sequence>
<evidence type="ECO:0000313" key="2">
    <source>
        <dbReference type="Proteomes" id="UP000187203"/>
    </source>
</evidence>
<proteinExistence type="predicted"/>
<keyword evidence="2" id="KW-1185">Reference proteome</keyword>
<organism evidence="1 2">
    <name type="scientific">Corchorus olitorius</name>
    <dbReference type="NCBI Taxonomy" id="93759"/>
    <lineage>
        <taxon>Eukaryota</taxon>
        <taxon>Viridiplantae</taxon>
        <taxon>Streptophyta</taxon>
        <taxon>Embryophyta</taxon>
        <taxon>Tracheophyta</taxon>
        <taxon>Spermatophyta</taxon>
        <taxon>Magnoliopsida</taxon>
        <taxon>eudicotyledons</taxon>
        <taxon>Gunneridae</taxon>
        <taxon>Pentapetalae</taxon>
        <taxon>rosids</taxon>
        <taxon>malvids</taxon>
        <taxon>Malvales</taxon>
        <taxon>Malvaceae</taxon>
        <taxon>Grewioideae</taxon>
        <taxon>Apeibeae</taxon>
        <taxon>Corchorus</taxon>
    </lineage>
</organism>
<dbReference type="EMBL" id="AWUE01017577">
    <property type="protein sequence ID" value="OMO86399.1"/>
    <property type="molecule type" value="Genomic_DNA"/>
</dbReference>
<name>A0A1R3IUY1_9ROSI</name>
<reference evidence="2" key="1">
    <citation type="submission" date="2013-09" db="EMBL/GenBank/DDBJ databases">
        <title>Corchorus olitorius genome sequencing.</title>
        <authorList>
            <person name="Alam M."/>
            <person name="Haque M.S."/>
            <person name="Islam M.S."/>
            <person name="Emdad E.M."/>
            <person name="Islam M.M."/>
            <person name="Ahmed B."/>
            <person name="Halim A."/>
            <person name="Hossen Q.M.M."/>
            <person name="Hossain M.Z."/>
            <person name="Ahmed R."/>
            <person name="Khan M.M."/>
            <person name="Islam R."/>
            <person name="Rashid M.M."/>
            <person name="Khan S.A."/>
            <person name="Rahman M.S."/>
            <person name="Alam M."/>
            <person name="Yahiya A.S."/>
            <person name="Khan M.S."/>
            <person name="Azam M.S."/>
            <person name="Haque T."/>
            <person name="Lashkar M.Z.H."/>
            <person name="Akhand A.I."/>
            <person name="Morshed G."/>
            <person name="Roy S."/>
            <person name="Uddin K.S."/>
            <person name="Rabeya T."/>
            <person name="Hossain A.S."/>
            <person name="Chowdhury A."/>
            <person name="Snigdha A.R."/>
            <person name="Mortoza M.S."/>
            <person name="Matin S.A."/>
            <person name="Hoque S.M.E."/>
            <person name="Islam M.K."/>
            <person name="Roy D.K."/>
            <person name="Haider R."/>
            <person name="Moosa M.M."/>
            <person name="Elias S.M."/>
            <person name="Hasan A.M."/>
            <person name="Jahan S."/>
            <person name="Shafiuddin M."/>
            <person name="Mahmood N."/>
            <person name="Shommy N.S."/>
        </authorList>
    </citation>
    <scope>NUCLEOTIDE SEQUENCE [LARGE SCALE GENOMIC DNA]</scope>
    <source>
        <strain evidence="2">cv. O-4</strain>
    </source>
</reference>
<dbReference type="AlphaFoldDB" id="A0A1R3IUY1"/>
<evidence type="ECO:0000313" key="1">
    <source>
        <dbReference type="EMBL" id="OMO86399.1"/>
    </source>
</evidence>
<gene>
    <name evidence="1" type="ORF">COLO4_21188</name>
</gene>
<comment type="caution">
    <text evidence="1">The sequence shown here is derived from an EMBL/GenBank/DDBJ whole genome shotgun (WGS) entry which is preliminary data.</text>
</comment>
<dbReference type="Proteomes" id="UP000187203">
    <property type="component" value="Unassembled WGS sequence"/>
</dbReference>